<dbReference type="EMBL" id="JAKUCV010000496">
    <property type="protein sequence ID" value="KAJ4849774.1"/>
    <property type="molecule type" value="Genomic_DNA"/>
</dbReference>
<comment type="caution">
    <text evidence="1">The sequence shown here is derived from an EMBL/GenBank/DDBJ whole genome shotgun (WGS) entry which is preliminary data.</text>
</comment>
<sequence length="75" mass="7843">MMGVVLLSIDGLGELLGSEQKQWKLSILVTAVNSAWPESGEVPAASGILRRTGNGLWEHRGLIGCQFSGVPVPAG</sequence>
<reference evidence="1" key="2">
    <citation type="journal article" date="2023" name="Plants (Basel)">
        <title>Annotation of the Turnera subulata (Passifloraceae) Draft Genome Reveals the S-Locus Evolved after the Divergence of Turneroideae from Passifloroideae in a Stepwise Manner.</title>
        <authorList>
            <person name="Henning P.M."/>
            <person name="Roalson E.H."/>
            <person name="Mir W."/>
            <person name="McCubbin A.G."/>
            <person name="Shore J.S."/>
        </authorList>
    </citation>
    <scope>NUCLEOTIDE SEQUENCE</scope>
    <source>
        <strain evidence="1">F60SS</strain>
    </source>
</reference>
<evidence type="ECO:0000313" key="2">
    <source>
        <dbReference type="Proteomes" id="UP001141552"/>
    </source>
</evidence>
<dbReference type="Proteomes" id="UP001141552">
    <property type="component" value="Unassembled WGS sequence"/>
</dbReference>
<protein>
    <submittedName>
        <fullName evidence="1">Uncharacterized protein</fullName>
    </submittedName>
</protein>
<reference evidence="1" key="1">
    <citation type="submission" date="2022-02" db="EMBL/GenBank/DDBJ databases">
        <authorList>
            <person name="Henning P.M."/>
            <person name="McCubbin A.G."/>
            <person name="Shore J.S."/>
        </authorList>
    </citation>
    <scope>NUCLEOTIDE SEQUENCE</scope>
    <source>
        <strain evidence="1">F60SS</strain>
        <tissue evidence="1">Leaves</tissue>
    </source>
</reference>
<dbReference type="AlphaFoldDB" id="A0A9Q0GJM2"/>
<proteinExistence type="predicted"/>
<gene>
    <name evidence="1" type="ORF">Tsubulata_012043</name>
</gene>
<name>A0A9Q0GJM2_9ROSI</name>
<organism evidence="1 2">
    <name type="scientific">Turnera subulata</name>
    <dbReference type="NCBI Taxonomy" id="218843"/>
    <lineage>
        <taxon>Eukaryota</taxon>
        <taxon>Viridiplantae</taxon>
        <taxon>Streptophyta</taxon>
        <taxon>Embryophyta</taxon>
        <taxon>Tracheophyta</taxon>
        <taxon>Spermatophyta</taxon>
        <taxon>Magnoliopsida</taxon>
        <taxon>eudicotyledons</taxon>
        <taxon>Gunneridae</taxon>
        <taxon>Pentapetalae</taxon>
        <taxon>rosids</taxon>
        <taxon>fabids</taxon>
        <taxon>Malpighiales</taxon>
        <taxon>Passifloraceae</taxon>
        <taxon>Turnera</taxon>
    </lineage>
</organism>
<evidence type="ECO:0000313" key="1">
    <source>
        <dbReference type="EMBL" id="KAJ4849774.1"/>
    </source>
</evidence>
<keyword evidence="2" id="KW-1185">Reference proteome</keyword>
<accession>A0A9Q0GJM2</accession>